<gene>
    <name evidence="1" type="ORF">E2C01_071017</name>
</gene>
<sequence length="131" mass="14392">MRNKMRQMSGGGPAWWLVDTHLSRPTLPVISHFNGLPEALSFQLSRGRYLFSYYAGRGSDADSAFSAGAPPLEPAVPALPPSRLTTVKTCSGGLKTPFKEEHAESSIFTYVLHFEKSSPSTPPPRRLVTWC</sequence>
<name>A0A5B7HVT4_PORTR</name>
<evidence type="ECO:0000313" key="2">
    <source>
        <dbReference type="Proteomes" id="UP000324222"/>
    </source>
</evidence>
<evidence type="ECO:0000313" key="1">
    <source>
        <dbReference type="EMBL" id="MPC76600.1"/>
    </source>
</evidence>
<reference evidence="1 2" key="1">
    <citation type="submission" date="2019-05" db="EMBL/GenBank/DDBJ databases">
        <title>Another draft genome of Portunus trituberculatus and its Hox gene families provides insights of decapod evolution.</title>
        <authorList>
            <person name="Jeong J.-H."/>
            <person name="Song I."/>
            <person name="Kim S."/>
            <person name="Choi T."/>
            <person name="Kim D."/>
            <person name="Ryu S."/>
            <person name="Kim W."/>
        </authorList>
    </citation>
    <scope>NUCLEOTIDE SEQUENCE [LARGE SCALE GENOMIC DNA]</scope>
    <source>
        <tissue evidence="1">Muscle</tissue>
    </source>
</reference>
<keyword evidence="2" id="KW-1185">Reference proteome</keyword>
<dbReference type="EMBL" id="VSRR010043710">
    <property type="protein sequence ID" value="MPC76600.1"/>
    <property type="molecule type" value="Genomic_DNA"/>
</dbReference>
<proteinExistence type="predicted"/>
<protein>
    <submittedName>
        <fullName evidence="1">Uncharacterized protein</fullName>
    </submittedName>
</protein>
<dbReference type="Proteomes" id="UP000324222">
    <property type="component" value="Unassembled WGS sequence"/>
</dbReference>
<organism evidence="1 2">
    <name type="scientific">Portunus trituberculatus</name>
    <name type="common">Swimming crab</name>
    <name type="synonym">Neptunus trituberculatus</name>
    <dbReference type="NCBI Taxonomy" id="210409"/>
    <lineage>
        <taxon>Eukaryota</taxon>
        <taxon>Metazoa</taxon>
        <taxon>Ecdysozoa</taxon>
        <taxon>Arthropoda</taxon>
        <taxon>Crustacea</taxon>
        <taxon>Multicrustacea</taxon>
        <taxon>Malacostraca</taxon>
        <taxon>Eumalacostraca</taxon>
        <taxon>Eucarida</taxon>
        <taxon>Decapoda</taxon>
        <taxon>Pleocyemata</taxon>
        <taxon>Brachyura</taxon>
        <taxon>Eubrachyura</taxon>
        <taxon>Portunoidea</taxon>
        <taxon>Portunidae</taxon>
        <taxon>Portuninae</taxon>
        <taxon>Portunus</taxon>
    </lineage>
</organism>
<comment type="caution">
    <text evidence="1">The sequence shown here is derived from an EMBL/GenBank/DDBJ whole genome shotgun (WGS) entry which is preliminary data.</text>
</comment>
<accession>A0A5B7HVT4</accession>
<dbReference type="AlphaFoldDB" id="A0A5B7HVT4"/>